<accession>A0A2H0W769</accession>
<gene>
    <name evidence="2" type="ORF">COT78_00805</name>
</gene>
<evidence type="ECO:0000313" key="3">
    <source>
        <dbReference type="Proteomes" id="UP000231382"/>
    </source>
</evidence>
<protein>
    <recommendedName>
        <fullName evidence="1">PurE domain-containing protein</fullName>
    </recommendedName>
</protein>
<dbReference type="GO" id="GO:0006189">
    <property type="term" value="P:'de novo' IMP biosynthetic process"/>
    <property type="evidence" value="ECO:0007669"/>
    <property type="project" value="InterPro"/>
</dbReference>
<dbReference type="Pfam" id="PF00731">
    <property type="entry name" value="AIRC"/>
    <property type="match status" value="1"/>
</dbReference>
<comment type="caution">
    <text evidence="2">The sequence shown here is derived from an EMBL/GenBank/DDBJ whole genome shotgun (WGS) entry which is preliminary data.</text>
</comment>
<dbReference type="SUPFAM" id="SSF52255">
    <property type="entry name" value="N5-CAIR mutase (phosphoribosylaminoimidazole carboxylase, PurE)"/>
    <property type="match status" value="1"/>
</dbReference>
<dbReference type="AlphaFoldDB" id="A0A2H0W769"/>
<reference evidence="3" key="1">
    <citation type="submission" date="2017-09" db="EMBL/GenBank/DDBJ databases">
        <title>Depth-based differentiation of microbial function through sediment-hosted aquifers and enrichment of novel symbionts in the deep terrestrial subsurface.</title>
        <authorList>
            <person name="Probst A.J."/>
            <person name="Ladd B."/>
            <person name="Jarett J.K."/>
            <person name="Geller-Mcgrath D.E."/>
            <person name="Sieber C.M.K."/>
            <person name="Emerson J.B."/>
            <person name="Anantharaman K."/>
            <person name="Thomas B.C."/>
            <person name="Malmstrom R."/>
            <person name="Stieglmeier M."/>
            <person name="Klingl A."/>
            <person name="Woyke T."/>
            <person name="Ryan C.M."/>
            <person name="Banfield J.F."/>
        </authorList>
    </citation>
    <scope>NUCLEOTIDE SEQUENCE [LARGE SCALE GENOMIC DNA]</scope>
</reference>
<evidence type="ECO:0000313" key="2">
    <source>
        <dbReference type="EMBL" id="PIS07929.1"/>
    </source>
</evidence>
<feature type="domain" description="PurE" evidence="1">
    <location>
        <begin position="2"/>
        <end position="115"/>
    </location>
</feature>
<proteinExistence type="predicted"/>
<dbReference type="InterPro" id="IPR000031">
    <property type="entry name" value="PurE_dom"/>
</dbReference>
<sequence length="188" mass="20357">MRKIAVMIGSDSDLPQCLKGLDVLRLAELRGLVEVLRVETCSLHRNTEGVLDLLWRDDGQHIVDVWIIGAGMANHLTGTCDAYLRYCLGNTTTVVVGVAFDGGLEHPERTEAAKLSISQVPGTQVVWHSGDGEQFVGEDGFCRACKWAVTTPELPTIKQPESKETKTRTLAEALEAAEVAVEAAANKS</sequence>
<dbReference type="Proteomes" id="UP000231382">
    <property type="component" value="Unassembled WGS sequence"/>
</dbReference>
<name>A0A2H0W769_9BACT</name>
<organism evidence="2 3">
    <name type="scientific">Candidatus Berkelbacteria bacterium CG10_big_fil_rev_8_21_14_0_10_43_13</name>
    <dbReference type="NCBI Taxonomy" id="1974514"/>
    <lineage>
        <taxon>Bacteria</taxon>
        <taxon>Candidatus Berkelbacteria</taxon>
    </lineage>
</organism>
<dbReference type="SMART" id="SM01001">
    <property type="entry name" value="AIRC"/>
    <property type="match status" value="1"/>
</dbReference>
<dbReference type="Gene3D" id="3.40.50.1970">
    <property type="match status" value="1"/>
</dbReference>
<evidence type="ECO:0000259" key="1">
    <source>
        <dbReference type="SMART" id="SM01001"/>
    </source>
</evidence>
<dbReference type="EMBL" id="PEZW01000007">
    <property type="protein sequence ID" value="PIS07929.1"/>
    <property type="molecule type" value="Genomic_DNA"/>
</dbReference>